<keyword evidence="5" id="KW-0067">ATP-binding</keyword>
<dbReference type="AlphaFoldDB" id="A0A4P9Y289"/>
<dbReference type="GO" id="GO:0016887">
    <property type="term" value="F:ATP hydrolysis activity"/>
    <property type="evidence" value="ECO:0007669"/>
    <property type="project" value="InterPro"/>
</dbReference>
<evidence type="ECO:0000256" key="6">
    <source>
        <dbReference type="ARBA" id="ARBA00022989"/>
    </source>
</evidence>
<keyword evidence="4" id="KW-0547">Nucleotide-binding</keyword>
<feature type="region of interest" description="Disordered" evidence="8">
    <location>
        <begin position="1"/>
        <end position="62"/>
    </location>
</feature>
<dbReference type="InterPro" id="IPR003593">
    <property type="entry name" value="AAA+_ATPase"/>
</dbReference>
<feature type="transmembrane region" description="Helical" evidence="9">
    <location>
        <begin position="564"/>
        <end position="583"/>
    </location>
</feature>
<feature type="domain" description="ABC transporter" evidence="10">
    <location>
        <begin position="82"/>
        <end position="322"/>
    </location>
</feature>
<keyword evidence="3 9" id="KW-0812">Transmembrane</keyword>
<dbReference type="PANTHER" id="PTHR48041">
    <property type="entry name" value="ABC TRANSPORTER G FAMILY MEMBER 28"/>
    <property type="match status" value="1"/>
</dbReference>
<proteinExistence type="predicted"/>
<keyword evidence="12" id="KW-1185">Reference proteome</keyword>
<dbReference type="Pfam" id="PF19055">
    <property type="entry name" value="ABC2_membrane_7"/>
    <property type="match status" value="2"/>
</dbReference>
<feature type="compositionally biased region" description="Low complexity" evidence="8">
    <location>
        <begin position="1"/>
        <end position="21"/>
    </location>
</feature>
<evidence type="ECO:0000313" key="12">
    <source>
        <dbReference type="Proteomes" id="UP000267251"/>
    </source>
</evidence>
<dbReference type="InterPro" id="IPR050352">
    <property type="entry name" value="ABCG_transporters"/>
</dbReference>
<evidence type="ECO:0000256" key="7">
    <source>
        <dbReference type="ARBA" id="ARBA00023136"/>
    </source>
</evidence>
<dbReference type="GO" id="GO:0140359">
    <property type="term" value="F:ABC-type transporter activity"/>
    <property type="evidence" value="ECO:0007669"/>
    <property type="project" value="InterPro"/>
</dbReference>
<dbReference type="CDD" id="cd03213">
    <property type="entry name" value="ABCG_EPDR"/>
    <property type="match status" value="1"/>
</dbReference>
<gene>
    <name evidence="11" type="ORF">BJ684DRAFT_10703</name>
</gene>
<dbReference type="GO" id="GO:0005524">
    <property type="term" value="F:ATP binding"/>
    <property type="evidence" value="ECO:0007669"/>
    <property type="project" value="UniProtKB-KW"/>
</dbReference>
<dbReference type="GO" id="GO:0016020">
    <property type="term" value="C:membrane"/>
    <property type="evidence" value="ECO:0007669"/>
    <property type="project" value="UniProtKB-SubCell"/>
</dbReference>
<dbReference type="Gene3D" id="3.40.50.300">
    <property type="entry name" value="P-loop containing nucleotide triphosphate hydrolases"/>
    <property type="match status" value="1"/>
</dbReference>
<dbReference type="FunFam" id="3.40.50.300:FF:000367">
    <property type="entry name" value="ABC transporter G family member 24"/>
    <property type="match status" value="1"/>
</dbReference>
<feature type="transmembrane region" description="Helical" evidence="9">
    <location>
        <begin position="540"/>
        <end position="557"/>
    </location>
</feature>
<organism evidence="11 12">
    <name type="scientific">Piptocephalis cylindrospora</name>
    <dbReference type="NCBI Taxonomy" id="1907219"/>
    <lineage>
        <taxon>Eukaryota</taxon>
        <taxon>Fungi</taxon>
        <taxon>Fungi incertae sedis</taxon>
        <taxon>Zoopagomycota</taxon>
        <taxon>Zoopagomycotina</taxon>
        <taxon>Zoopagomycetes</taxon>
        <taxon>Zoopagales</taxon>
        <taxon>Piptocephalidaceae</taxon>
        <taxon>Piptocephalis</taxon>
    </lineage>
</organism>
<dbReference type="EMBL" id="KZ988139">
    <property type="protein sequence ID" value="RKP12996.1"/>
    <property type="molecule type" value="Genomic_DNA"/>
</dbReference>
<dbReference type="InterPro" id="IPR017871">
    <property type="entry name" value="ABC_transporter-like_CS"/>
</dbReference>
<feature type="transmembrane region" description="Helical" evidence="9">
    <location>
        <begin position="461"/>
        <end position="479"/>
    </location>
</feature>
<reference evidence="12" key="1">
    <citation type="journal article" date="2018" name="Nat. Microbiol.">
        <title>Leveraging single-cell genomics to expand the fungal tree of life.</title>
        <authorList>
            <person name="Ahrendt S.R."/>
            <person name="Quandt C.A."/>
            <person name="Ciobanu D."/>
            <person name="Clum A."/>
            <person name="Salamov A."/>
            <person name="Andreopoulos B."/>
            <person name="Cheng J.F."/>
            <person name="Woyke T."/>
            <person name="Pelin A."/>
            <person name="Henrissat B."/>
            <person name="Reynolds N.K."/>
            <person name="Benny G.L."/>
            <person name="Smith M.E."/>
            <person name="James T.Y."/>
            <person name="Grigoriev I.V."/>
        </authorList>
    </citation>
    <scope>NUCLEOTIDE SEQUENCE [LARGE SCALE GENOMIC DNA]</scope>
</reference>
<keyword evidence="2" id="KW-0813">Transport</keyword>
<evidence type="ECO:0000256" key="8">
    <source>
        <dbReference type="SAM" id="MobiDB-lite"/>
    </source>
</evidence>
<dbReference type="PROSITE" id="PS50893">
    <property type="entry name" value="ABC_TRANSPORTER_2"/>
    <property type="match status" value="1"/>
</dbReference>
<feature type="transmembrane region" description="Helical" evidence="9">
    <location>
        <begin position="411"/>
        <end position="431"/>
    </location>
</feature>
<evidence type="ECO:0000259" key="10">
    <source>
        <dbReference type="PROSITE" id="PS50893"/>
    </source>
</evidence>
<dbReference type="PANTHER" id="PTHR48041:SF91">
    <property type="entry name" value="ABC TRANSPORTER G FAMILY MEMBER 28"/>
    <property type="match status" value="1"/>
</dbReference>
<evidence type="ECO:0000256" key="1">
    <source>
        <dbReference type="ARBA" id="ARBA00004141"/>
    </source>
</evidence>
<feature type="transmembrane region" description="Helical" evidence="9">
    <location>
        <begin position="635"/>
        <end position="660"/>
    </location>
</feature>
<keyword evidence="7 9" id="KW-0472">Membrane</keyword>
<dbReference type="InterPro" id="IPR003439">
    <property type="entry name" value="ABC_transporter-like_ATP-bd"/>
</dbReference>
<dbReference type="Proteomes" id="UP000267251">
    <property type="component" value="Unassembled WGS sequence"/>
</dbReference>
<protein>
    <submittedName>
        <fullName evidence="11">P-loop containing nucleoside triphosphate hydrolase protein</fullName>
    </submittedName>
</protein>
<evidence type="ECO:0000256" key="2">
    <source>
        <dbReference type="ARBA" id="ARBA00022448"/>
    </source>
</evidence>
<dbReference type="SUPFAM" id="SSF52540">
    <property type="entry name" value="P-loop containing nucleoside triphosphate hydrolases"/>
    <property type="match status" value="1"/>
</dbReference>
<keyword evidence="11" id="KW-0378">Hydrolase</keyword>
<name>A0A4P9Y289_9FUNG</name>
<evidence type="ECO:0000256" key="9">
    <source>
        <dbReference type="SAM" id="Phobius"/>
    </source>
</evidence>
<dbReference type="OrthoDB" id="66620at2759"/>
<evidence type="ECO:0000256" key="5">
    <source>
        <dbReference type="ARBA" id="ARBA00022840"/>
    </source>
</evidence>
<keyword evidence="6 9" id="KW-1133">Transmembrane helix</keyword>
<evidence type="ECO:0000256" key="4">
    <source>
        <dbReference type="ARBA" id="ARBA00022741"/>
    </source>
</evidence>
<dbReference type="InterPro" id="IPR043926">
    <property type="entry name" value="ABCG_dom"/>
</dbReference>
<evidence type="ECO:0000256" key="3">
    <source>
        <dbReference type="ARBA" id="ARBA00022692"/>
    </source>
</evidence>
<dbReference type="SMART" id="SM00382">
    <property type="entry name" value="AAA"/>
    <property type="match status" value="1"/>
</dbReference>
<dbReference type="InterPro" id="IPR027417">
    <property type="entry name" value="P-loop_NTPase"/>
</dbReference>
<dbReference type="Pfam" id="PF00005">
    <property type="entry name" value="ABC_tran"/>
    <property type="match status" value="1"/>
</dbReference>
<sequence length="666" mass="73001">MPSSSSFSSSSASASASSSSAHYPLKSGNANTEDDIEVSRSIPSTLRYRPSPSPPLTPSRVSRLLEGYPQGNLQGPQYRLTLSFHNLSYQLSSGKILLEDMSGVIQPGRFTAIMGPSGAGKTTLMRALMGKLQGIQGETRVSQVPIEMKQLERLIGYVPQEDVMLRELTAREVLYHAASIRLPRTWSSAQKRRYGDAVMEALGLGEDVADVLVGDETTRGLSGGQRKRLNIGMELVATPLALFLDEPTTGLDATVALDLSRTLREIAHLGLTVLSILHQPRPEIFHAFDDVLLLAPGGYMVFQGSVLEVVPYFTSLGFHFPSKVNPADVLMDILSATSGSPRSSWRGSGRFSVATLLSTLSSRPPPSPHAVAMTKRWQEMSEERGATRLQQTWLCVCRALLQQYRRPRTLIFEYGVAAVAGTLLGIAVMHWKGEFYIGVLREPYTAISASPRTGTMPEMCLFITASVAISGCPAAVLTFGEEKPVYWREAGSGHSRTSYFLGKVLSTLPRLLLGSLHYTALFHLLAHSPLPLSDLYPLVLLQYFCVYGASEAISLAFSRSNGTLIASIATLIIAVFNGYGPSYDDAGNWGLSWFWDMSYTRWFTEAFITAYTSPYRDLYDVEGSTAIFGYTLDRYILDICLPLVIGLILRVIGFLSLVGLNRDKQK</sequence>
<comment type="subcellular location">
    <subcellularLocation>
        <location evidence="1">Membrane</location>
        <topology evidence="1">Multi-pass membrane protein</topology>
    </subcellularLocation>
</comment>
<dbReference type="PROSITE" id="PS00211">
    <property type="entry name" value="ABC_TRANSPORTER_1"/>
    <property type="match status" value="1"/>
</dbReference>
<evidence type="ECO:0000313" key="11">
    <source>
        <dbReference type="EMBL" id="RKP12996.1"/>
    </source>
</evidence>
<accession>A0A4P9Y289</accession>